<feature type="domain" description="vWA-MoxR associated protein middle region 0" evidence="2">
    <location>
        <begin position="108"/>
        <end position="213"/>
    </location>
</feature>
<dbReference type="Pfam" id="PF19956">
    <property type="entry name" value="EAD2"/>
    <property type="match status" value="1"/>
</dbReference>
<gene>
    <name evidence="5" type="ORF">M878_09110</name>
</gene>
<evidence type="ECO:0000313" key="5">
    <source>
        <dbReference type="EMBL" id="EST34699.1"/>
    </source>
</evidence>
<evidence type="ECO:0000256" key="1">
    <source>
        <dbReference type="SAM" id="MobiDB-lite"/>
    </source>
</evidence>
<evidence type="ECO:0000259" key="2">
    <source>
        <dbReference type="Pfam" id="PF19916"/>
    </source>
</evidence>
<dbReference type="RefSeq" id="WP_023545804.1">
    <property type="nucleotide sequence ID" value="NZ_CM002285.1"/>
</dbReference>
<feature type="domain" description="Effector-associated" evidence="3">
    <location>
        <begin position="20"/>
        <end position="98"/>
    </location>
</feature>
<keyword evidence="6" id="KW-1185">Reference proteome</keyword>
<comment type="caution">
    <text evidence="5">The sequence shown here is derived from an EMBL/GenBank/DDBJ whole genome shotgun (WGS) entry which is preliminary data.</text>
</comment>
<dbReference type="Pfam" id="PF19916">
    <property type="entry name" value="VMAP-M0"/>
    <property type="match status" value="1"/>
</dbReference>
<dbReference type="InterPro" id="IPR045450">
    <property type="entry name" value="VMAP_C"/>
</dbReference>
<feature type="compositionally biased region" description="Pro residues" evidence="1">
    <location>
        <begin position="240"/>
        <end position="252"/>
    </location>
</feature>
<dbReference type="STRING" id="1352936.M878_09110"/>
<dbReference type="AlphaFoldDB" id="V6L0G4"/>
<reference evidence="5 6" key="1">
    <citation type="journal article" date="2014" name="Genome Announc.">
        <title>Draft Genome Sequence of Streptomyces roseochromogenes subsp. oscitans DS 12.976, Producer of the Aminocoumarin Antibiotic Clorobiocin.</title>
        <authorList>
            <person name="Ruckert C."/>
            <person name="Kalinowski J."/>
            <person name="Heide L."/>
            <person name="Apel A.K."/>
        </authorList>
    </citation>
    <scope>NUCLEOTIDE SEQUENCE [LARGE SCALE GENOMIC DNA]</scope>
    <source>
        <strain evidence="5 6">DS 12.976</strain>
    </source>
</reference>
<name>V6L0G4_STRRC</name>
<protein>
    <submittedName>
        <fullName evidence="5">Uncharacterized protein</fullName>
    </submittedName>
</protein>
<dbReference type="Proteomes" id="UP000017984">
    <property type="component" value="Chromosome"/>
</dbReference>
<organism evidence="5 6">
    <name type="scientific">Streptomyces roseochromogenus subsp. oscitans DS 12.976</name>
    <dbReference type="NCBI Taxonomy" id="1352936"/>
    <lineage>
        <taxon>Bacteria</taxon>
        <taxon>Bacillati</taxon>
        <taxon>Actinomycetota</taxon>
        <taxon>Actinomycetes</taxon>
        <taxon>Kitasatosporales</taxon>
        <taxon>Streptomycetaceae</taxon>
        <taxon>Streptomyces</taxon>
    </lineage>
</organism>
<dbReference type="InterPro" id="IPR045431">
    <property type="entry name" value="EAD2"/>
</dbReference>
<evidence type="ECO:0000259" key="3">
    <source>
        <dbReference type="Pfam" id="PF19956"/>
    </source>
</evidence>
<dbReference type="OrthoDB" id="3867284at2"/>
<feature type="domain" description="vWA-MoxR associated protein C-terminal" evidence="4">
    <location>
        <begin position="284"/>
        <end position="527"/>
    </location>
</feature>
<evidence type="ECO:0000313" key="6">
    <source>
        <dbReference type="Proteomes" id="UP000017984"/>
    </source>
</evidence>
<proteinExistence type="predicted"/>
<dbReference type="InterPro" id="IPR045555">
    <property type="entry name" value="VMAP-M0"/>
</dbReference>
<dbReference type="PATRIC" id="fig|1352936.5.peg.1949"/>
<dbReference type="EMBL" id="AWQX01000073">
    <property type="protein sequence ID" value="EST34699.1"/>
    <property type="molecule type" value="Genomic_DNA"/>
</dbReference>
<dbReference type="Pfam" id="PF20028">
    <property type="entry name" value="VMAP-C"/>
    <property type="match status" value="1"/>
</dbReference>
<feature type="region of interest" description="Disordered" evidence="1">
    <location>
        <begin position="222"/>
        <end position="252"/>
    </location>
</feature>
<evidence type="ECO:0000259" key="4">
    <source>
        <dbReference type="Pfam" id="PF20028"/>
    </source>
</evidence>
<dbReference type="HOGENOM" id="CLU_040804_0_0_11"/>
<accession>V6L0G4</accession>
<sequence>MPWGLAVQNEQRNRIVRGVVGVLAESSALTDTRGRHQWRLELKRRLGGRGEALEELPTAQQEFVAAVRVCEELPEGLEALVDATCLVAPSLEHRLMPLMEEFYALRLYDGRDWTALRDVLDAGLPELDATVALITGGRVRLPAYCMTAWQAFLHLSGLTSLPGTALSPGMLLLEHLALHPDLASHVGELHGWNDHFAERWKLADGEDGLTALRASLLGGRPSPAERAVVSPAERTVVEPEAPPALPADPPAQPERPVIRLYIKLVPDLTPLPGTGRRPARKGRRYWVSARVKYAESPQLHHAKEGEARQPVPRAQVPATVARMLTRMASLWHTRAQEVVLEFFLPTELLNEPVEWWDRDPSLGYANPLFSKYPEIVLHSLERLHRRDAYQIWRLRWARWKDAPENEEAVHYCDQAGRPVKEYLGRLDKTIGAKKDVVAMVLSEPPAAGRAAGLGEVRVAIDLGIPVFILHREATSEQFHGMVRDGLTEGGLAGLPFHARQWKSDSATPADGRTQASAQHLCVVWDDPEQLLGDGAGAPAAFIGGIE</sequence>